<comment type="catalytic activity">
    <reaction evidence="8">
        <text>L-seryl-[protein] + ATP = O-phospho-L-seryl-[protein] + ADP + H(+)</text>
        <dbReference type="Rhea" id="RHEA:17989"/>
        <dbReference type="Rhea" id="RHEA-COMP:9863"/>
        <dbReference type="Rhea" id="RHEA-COMP:11604"/>
        <dbReference type="ChEBI" id="CHEBI:15378"/>
        <dbReference type="ChEBI" id="CHEBI:29999"/>
        <dbReference type="ChEBI" id="CHEBI:30616"/>
        <dbReference type="ChEBI" id="CHEBI:83421"/>
        <dbReference type="ChEBI" id="CHEBI:456216"/>
        <dbReference type="EC" id="2.7.11.25"/>
    </reaction>
</comment>
<evidence type="ECO:0000256" key="4">
    <source>
        <dbReference type="ARBA" id="ARBA00022741"/>
    </source>
</evidence>
<reference evidence="13 14" key="1">
    <citation type="journal article" date="2009" name="Science">
        <title>Green evolution and dynamic adaptations revealed by genomes of the marine picoeukaryotes Micromonas.</title>
        <authorList>
            <person name="Worden A.Z."/>
            <person name="Lee J.H."/>
            <person name="Mock T."/>
            <person name="Rouze P."/>
            <person name="Simmons M.P."/>
            <person name="Aerts A.L."/>
            <person name="Allen A.E."/>
            <person name="Cuvelier M.L."/>
            <person name="Derelle E."/>
            <person name="Everett M.V."/>
            <person name="Foulon E."/>
            <person name="Grimwood J."/>
            <person name="Gundlach H."/>
            <person name="Henrissat B."/>
            <person name="Napoli C."/>
            <person name="McDonald S.M."/>
            <person name="Parker M.S."/>
            <person name="Rombauts S."/>
            <person name="Salamov A."/>
            <person name="Von Dassow P."/>
            <person name="Badger J.H."/>
            <person name="Coutinho P.M."/>
            <person name="Demir E."/>
            <person name="Dubchak I."/>
            <person name="Gentemann C."/>
            <person name="Eikrem W."/>
            <person name="Gready J.E."/>
            <person name="John U."/>
            <person name="Lanier W."/>
            <person name="Lindquist E.A."/>
            <person name="Lucas S."/>
            <person name="Mayer K.F."/>
            <person name="Moreau H."/>
            <person name="Not F."/>
            <person name="Otillar R."/>
            <person name="Panaud O."/>
            <person name="Pangilinan J."/>
            <person name="Paulsen I."/>
            <person name="Piegu B."/>
            <person name="Poliakov A."/>
            <person name="Robbens S."/>
            <person name="Schmutz J."/>
            <person name="Toulza E."/>
            <person name="Wyss T."/>
            <person name="Zelensky A."/>
            <person name="Zhou K."/>
            <person name="Armbrust E.V."/>
            <person name="Bhattacharya D."/>
            <person name="Goodenough U.W."/>
            <person name="Van de Peer Y."/>
            <person name="Grigoriev I.V."/>
        </authorList>
    </citation>
    <scope>NUCLEOTIDE SEQUENCE [LARGE SCALE GENOMIC DNA]</scope>
    <source>
        <strain evidence="13 14">CCMP1545</strain>
    </source>
</reference>
<keyword evidence="4 11" id="KW-0547">Nucleotide-binding</keyword>
<dbReference type="STRING" id="564608.C1MT70"/>
<dbReference type="EC" id="2.7.11.25" evidence="2"/>
<dbReference type="KEGG" id="mpp:MICPUCDRAFT_17505"/>
<evidence type="ECO:0000256" key="11">
    <source>
        <dbReference type="PROSITE-ProRule" id="PRU10141"/>
    </source>
</evidence>
<evidence type="ECO:0000256" key="6">
    <source>
        <dbReference type="ARBA" id="ARBA00022840"/>
    </source>
</evidence>
<dbReference type="OMA" id="YLTRECK"/>
<sequence length="289" mass="31839">MCSDDARTIRSGFYLAPAPTKPRRWTKGDALGAGSFGRVFLGLNSETGELFAVKEVAAAKRAECIEQLEQEVTLLSRLQHPNIVRYIGTERSAEFLYIFLEYVPGGSIASLLERFGRFEESVMSVYTRQILIGLDYLHAQRTVHRDIKGANILVEKSGRIKLADFGMAKTLVERIDDPAARARGGVKGSAYWMAPEVIRQKGHGSEADVWAVGCTVLEMATGKPPWSHCSGQVQVLYKIASTMELPEIPSFLSPDASEFVLLCLQRDPESRPAADRLLTHAFASSSTSE</sequence>
<keyword evidence="3" id="KW-0808">Transferase</keyword>
<evidence type="ECO:0000256" key="3">
    <source>
        <dbReference type="ARBA" id="ARBA00022679"/>
    </source>
</evidence>
<dbReference type="EMBL" id="GG663739">
    <property type="protein sequence ID" value="EEH56891.1"/>
    <property type="molecule type" value="Genomic_DNA"/>
</dbReference>
<proteinExistence type="inferred from homology"/>
<dbReference type="PANTHER" id="PTHR48016">
    <property type="entry name" value="MAP KINASE KINASE KINASE SSK2-RELATED-RELATED"/>
    <property type="match status" value="1"/>
</dbReference>
<dbReference type="Proteomes" id="UP000001876">
    <property type="component" value="Unassembled WGS sequence"/>
</dbReference>
<dbReference type="PROSITE" id="PS00107">
    <property type="entry name" value="PROTEIN_KINASE_ATP"/>
    <property type="match status" value="1"/>
</dbReference>
<keyword evidence="10" id="KW-0460">Magnesium</keyword>
<dbReference type="GeneID" id="9684253"/>
<dbReference type="InterPro" id="IPR050538">
    <property type="entry name" value="MAP_kinase_kinase_kinase"/>
</dbReference>
<keyword evidence="10" id="KW-0479">Metal-binding</keyword>
<organism evidence="14">
    <name type="scientific">Micromonas pusilla (strain CCMP1545)</name>
    <name type="common">Picoplanktonic green alga</name>
    <dbReference type="NCBI Taxonomy" id="564608"/>
    <lineage>
        <taxon>Eukaryota</taxon>
        <taxon>Viridiplantae</taxon>
        <taxon>Chlorophyta</taxon>
        <taxon>Mamiellophyceae</taxon>
        <taxon>Mamiellales</taxon>
        <taxon>Mamiellaceae</taxon>
        <taxon>Micromonas</taxon>
    </lineage>
</organism>
<keyword evidence="6 11" id="KW-0067">ATP-binding</keyword>
<feature type="binding site" evidence="10">
    <location>
        <position position="164"/>
    </location>
    <ligand>
        <name>Mg(2+)</name>
        <dbReference type="ChEBI" id="CHEBI:18420"/>
    </ligand>
</feature>
<dbReference type="InterPro" id="IPR000719">
    <property type="entry name" value="Prot_kinase_dom"/>
</dbReference>
<accession>C1MT70</accession>
<evidence type="ECO:0000256" key="2">
    <source>
        <dbReference type="ARBA" id="ARBA00012406"/>
    </source>
</evidence>
<feature type="binding site" evidence="10">
    <location>
        <position position="151"/>
    </location>
    <ligand>
        <name>Mg(2+)</name>
        <dbReference type="ChEBI" id="CHEBI:18420"/>
    </ligand>
</feature>
<evidence type="ECO:0000256" key="5">
    <source>
        <dbReference type="ARBA" id="ARBA00022777"/>
    </source>
</evidence>
<evidence type="ECO:0000256" key="7">
    <source>
        <dbReference type="ARBA" id="ARBA00047559"/>
    </source>
</evidence>
<dbReference type="PANTHER" id="PTHR48016:SF56">
    <property type="entry name" value="MAPKK KINASE"/>
    <property type="match status" value="1"/>
</dbReference>
<keyword evidence="5" id="KW-0418">Kinase</keyword>
<dbReference type="InterPro" id="IPR011009">
    <property type="entry name" value="Kinase-like_dom_sf"/>
</dbReference>
<dbReference type="GO" id="GO:0004709">
    <property type="term" value="F:MAP kinase kinase kinase activity"/>
    <property type="evidence" value="ECO:0007669"/>
    <property type="project" value="UniProtKB-EC"/>
</dbReference>
<dbReference type="Pfam" id="PF00069">
    <property type="entry name" value="Pkinase"/>
    <property type="match status" value="1"/>
</dbReference>
<evidence type="ECO:0000256" key="9">
    <source>
        <dbReference type="PIRSR" id="PIRSR000615-1"/>
    </source>
</evidence>
<dbReference type="CDD" id="cd06606">
    <property type="entry name" value="STKc_MAPKKK"/>
    <property type="match status" value="1"/>
</dbReference>
<feature type="non-terminal residue" evidence="13">
    <location>
        <position position="289"/>
    </location>
</feature>
<feature type="domain" description="Protein kinase" evidence="12">
    <location>
        <begin position="25"/>
        <end position="283"/>
    </location>
</feature>
<dbReference type="Gene3D" id="1.10.510.10">
    <property type="entry name" value="Transferase(Phosphotransferase) domain 1"/>
    <property type="match status" value="1"/>
</dbReference>
<dbReference type="eggNOG" id="KOG0198">
    <property type="taxonomic scope" value="Eukaryota"/>
</dbReference>
<evidence type="ECO:0000256" key="10">
    <source>
        <dbReference type="PIRSR" id="PIRSR000615-3"/>
    </source>
</evidence>
<comment type="similarity">
    <text evidence="1">Belongs to the protein kinase superfamily. STE Ser/Thr protein kinase family. MAP kinase kinase kinase subfamily.</text>
</comment>
<dbReference type="GO" id="GO:0046872">
    <property type="term" value="F:metal ion binding"/>
    <property type="evidence" value="ECO:0007669"/>
    <property type="project" value="UniProtKB-KW"/>
</dbReference>
<dbReference type="PRINTS" id="PR00109">
    <property type="entry name" value="TYRKINASE"/>
</dbReference>
<dbReference type="SMART" id="SM00220">
    <property type="entry name" value="S_TKc"/>
    <property type="match status" value="1"/>
</dbReference>
<comment type="catalytic activity">
    <reaction evidence="7">
        <text>L-threonyl-[protein] + ATP = O-phospho-L-threonyl-[protein] + ADP + H(+)</text>
        <dbReference type="Rhea" id="RHEA:46608"/>
        <dbReference type="Rhea" id="RHEA-COMP:11060"/>
        <dbReference type="Rhea" id="RHEA-COMP:11605"/>
        <dbReference type="ChEBI" id="CHEBI:15378"/>
        <dbReference type="ChEBI" id="CHEBI:30013"/>
        <dbReference type="ChEBI" id="CHEBI:30616"/>
        <dbReference type="ChEBI" id="CHEBI:61977"/>
        <dbReference type="ChEBI" id="CHEBI:456216"/>
        <dbReference type="EC" id="2.7.11.25"/>
    </reaction>
</comment>
<evidence type="ECO:0000256" key="1">
    <source>
        <dbReference type="ARBA" id="ARBA00006529"/>
    </source>
</evidence>
<dbReference type="SUPFAM" id="SSF56112">
    <property type="entry name" value="Protein kinase-like (PK-like)"/>
    <property type="match status" value="1"/>
</dbReference>
<gene>
    <name evidence="13" type="ORF">MICPUCDRAFT_17505</name>
</gene>
<keyword evidence="14" id="KW-1185">Reference proteome</keyword>
<dbReference type="InterPro" id="IPR017441">
    <property type="entry name" value="Protein_kinase_ATP_BS"/>
</dbReference>
<protein>
    <recommendedName>
        <fullName evidence="2">mitogen-activated protein kinase kinase kinase</fullName>
        <ecNumber evidence="2">2.7.11.25</ecNumber>
    </recommendedName>
</protein>
<evidence type="ECO:0000313" key="13">
    <source>
        <dbReference type="EMBL" id="EEH56891.1"/>
    </source>
</evidence>
<feature type="active site" description="Proton acceptor" evidence="9">
    <location>
        <position position="146"/>
    </location>
</feature>
<evidence type="ECO:0000313" key="14">
    <source>
        <dbReference type="Proteomes" id="UP000001876"/>
    </source>
</evidence>
<dbReference type="GO" id="GO:0005524">
    <property type="term" value="F:ATP binding"/>
    <property type="evidence" value="ECO:0007669"/>
    <property type="project" value="UniProtKB-UniRule"/>
</dbReference>
<name>C1MT70_MICPC</name>
<feature type="binding site" evidence="11">
    <location>
        <position position="60"/>
    </location>
    <ligand>
        <name>ATP</name>
        <dbReference type="ChEBI" id="CHEBI:30616"/>
    </ligand>
</feature>
<evidence type="ECO:0000256" key="8">
    <source>
        <dbReference type="ARBA" id="ARBA00048329"/>
    </source>
</evidence>
<dbReference type="InterPro" id="IPR001245">
    <property type="entry name" value="Ser-Thr/Tyr_kinase_cat_dom"/>
</dbReference>
<dbReference type="RefSeq" id="XP_003058436.1">
    <property type="nucleotide sequence ID" value="XM_003058390.1"/>
</dbReference>
<dbReference type="OrthoDB" id="266718at2759"/>
<dbReference type="PROSITE" id="PS50011">
    <property type="entry name" value="PROTEIN_KINASE_DOM"/>
    <property type="match status" value="1"/>
</dbReference>
<evidence type="ECO:0000259" key="12">
    <source>
        <dbReference type="PROSITE" id="PS50011"/>
    </source>
</evidence>
<dbReference type="FunFam" id="3.30.200.20:FF:000387">
    <property type="entry name" value="Serine/threonine-protein kinase STE11"/>
    <property type="match status" value="1"/>
</dbReference>
<dbReference type="AlphaFoldDB" id="C1MT70"/>
<dbReference type="PIRSF" id="PIRSF000615">
    <property type="entry name" value="TyrPK_CSF1-R"/>
    <property type="match status" value="1"/>
</dbReference>